<gene>
    <name evidence="2" type="ORF">CORT_0F03010</name>
</gene>
<dbReference type="EMBL" id="HE681724">
    <property type="protein sequence ID" value="CCG24525.1"/>
    <property type="molecule type" value="Genomic_DNA"/>
</dbReference>
<dbReference type="AlphaFoldDB" id="H8X8Q0"/>
<dbReference type="RefSeq" id="XP_003870654.1">
    <property type="nucleotide sequence ID" value="XM_003870605.1"/>
</dbReference>
<organism evidence="2 3">
    <name type="scientific">Candida orthopsilosis (strain 90-125)</name>
    <name type="common">Yeast</name>
    <dbReference type="NCBI Taxonomy" id="1136231"/>
    <lineage>
        <taxon>Eukaryota</taxon>
        <taxon>Fungi</taxon>
        <taxon>Dikarya</taxon>
        <taxon>Ascomycota</taxon>
        <taxon>Saccharomycotina</taxon>
        <taxon>Pichiomycetes</taxon>
        <taxon>Debaryomycetaceae</taxon>
        <taxon>Candida/Lodderomyces clade</taxon>
        <taxon>Candida</taxon>
    </lineage>
</organism>
<reference evidence="2 3" key="1">
    <citation type="journal article" date="2012" name="PLoS ONE">
        <title>Sequence and analysis of the genome of the pathogenic yeast Candida orthopsilosis.</title>
        <authorList>
            <person name="Riccombeni A."/>
            <person name="Vidanes G."/>
            <person name="Proux-Wera E."/>
            <person name="Wolfe K.H."/>
            <person name="Butler G."/>
        </authorList>
    </citation>
    <scope>NUCLEOTIDE SEQUENCE [LARGE SCALE GENOMIC DNA]</scope>
    <source>
        <strain evidence="2 3">Co 90-125</strain>
    </source>
</reference>
<dbReference type="OrthoDB" id="10605858at2759"/>
<accession>H8X8Q0</accession>
<feature type="region of interest" description="Disordered" evidence="1">
    <location>
        <begin position="222"/>
        <end position="249"/>
    </location>
</feature>
<name>H8X8Q0_CANO9</name>
<feature type="compositionally biased region" description="Low complexity" evidence="1">
    <location>
        <begin position="222"/>
        <end position="247"/>
    </location>
</feature>
<feature type="compositionally biased region" description="Low complexity" evidence="1">
    <location>
        <begin position="48"/>
        <end position="64"/>
    </location>
</feature>
<dbReference type="KEGG" id="cot:CORT_0F03010"/>
<dbReference type="HOGENOM" id="CLU_816354_0_0_1"/>
<feature type="region of interest" description="Disordered" evidence="1">
    <location>
        <begin position="48"/>
        <end position="68"/>
    </location>
</feature>
<evidence type="ECO:0000313" key="3">
    <source>
        <dbReference type="Proteomes" id="UP000005018"/>
    </source>
</evidence>
<keyword evidence="3" id="KW-1185">Reference proteome</keyword>
<dbReference type="Proteomes" id="UP000005018">
    <property type="component" value="Chromosome 6"/>
</dbReference>
<feature type="region of interest" description="Disordered" evidence="1">
    <location>
        <begin position="83"/>
        <end position="107"/>
    </location>
</feature>
<sequence>MMSSNQNKSFKTKLRTIKKELISTTSTLTRSKSSSSTTSTTMYANSMTSLSSPYSSLQPSPFSSTNTSPRSIVSATFASSSLVQSTPDLSQEQQQQQHHQHSSSSSFRYRSQSFSQSFVKLTQSNNKHNGSHFHLPLHNHVRQQSNAISHSPYESTFDTCIPLDYDHFTYTNTKSPKLTPEEDELSEFYYNDNTNANNASAAIKEEITIPPLPDIHEFNSRYQQRQQLQHQSSYNSSITTGNNSSTSLNRYNSEISRNGSISLKNGNMSRSVSLVSTTNLTPSTPISLTHSKTNSIDVYGREYDGSNGDGYVKEVNEEQEDDLAINILNVINKNEISWDI</sequence>
<protein>
    <submittedName>
        <fullName evidence="2">Uncharacterized protein</fullName>
    </submittedName>
</protein>
<proteinExistence type="predicted"/>
<feature type="compositionally biased region" description="Low complexity" evidence="1">
    <location>
        <begin position="90"/>
        <end position="107"/>
    </location>
</feature>
<evidence type="ECO:0000256" key="1">
    <source>
        <dbReference type="SAM" id="MobiDB-lite"/>
    </source>
</evidence>
<evidence type="ECO:0000313" key="2">
    <source>
        <dbReference type="EMBL" id="CCG24525.1"/>
    </source>
</evidence>
<dbReference type="GeneID" id="14541641"/>